<sequence>MDRRNFLRVSVIGGGGVALGGAAWLEAFSAGAVSGESPYGPLSKTPDANGVFLPSGFTSRIVARSGQRVAGSNYTWHPAPDGGACFADGTGWIYVSNSEVDRTGGVGAIVFGADGAIVGAHRTLSGTNRNCAGGATPWNTWLSCEEVDKGAVFETDPWGRNTATRRPAMGLFTHEACAADPDRKVIYLTEDRRDGCFYRFVPTSWGDLSSGKLEVLVESSGNLSWKPVPDPSARSRPTRQQVRGAKVFNGGEGCYYAGGTCWFTTKGDNKVWAYNAAGNQLSITYEPGNGAPLSGVDNVTGASNNDLFIAEDGGDMQICLITADVVAPFLQIANSSGSEIAGPAFNPAGDRLYFSSQRGTTGSSSAGITYEVTGPFRR</sequence>
<dbReference type="PANTHER" id="PTHR35399">
    <property type="entry name" value="SLR8030 PROTEIN"/>
    <property type="match status" value="1"/>
</dbReference>
<accession>A0ABW6R3R3</accession>
<name>A0ABW6R3R3_9NOCA</name>
<dbReference type="EMBL" id="JBIAPI010000013">
    <property type="protein sequence ID" value="MFF3228143.1"/>
    <property type="molecule type" value="Genomic_DNA"/>
</dbReference>
<dbReference type="InterPro" id="IPR008557">
    <property type="entry name" value="PhoX"/>
</dbReference>
<dbReference type="RefSeq" id="WP_387724712.1">
    <property type="nucleotide sequence ID" value="NZ_JBIAPI010000013.1"/>
</dbReference>
<gene>
    <name evidence="1" type="ORF">ACFYV7_35480</name>
</gene>
<dbReference type="Proteomes" id="UP001601948">
    <property type="component" value="Unassembled WGS sequence"/>
</dbReference>
<dbReference type="InterPro" id="IPR006311">
    <property type="entry name" value="TAT_signal"/>
</dbReference>
<evidence type="ECO:0000313" key="2">
    <source>
        <dbReference type="Proteomes" id="UP001601948"/>
    </source>
</evidence>
<dbReference type="SUPFAM" id="SSF63825">
    <property type="entry name" value="YWTD domain"/>
    <property type="match status" value="1"/>
</dbReference>
<dbReference type="Pfam" id="PF05787">
    <property type="entry name" value="PhoX"/>
    <property type="match status" value="1"/>
</dbReference>
<comment type="caution">
    <text evidence="1">The sequence shown here is derived from an EMBL/GenBank/DDBJ whole genome shotgun (WGS) entry which is preliminary data.</text>
</comment>
<proteinExistence type="predicted"/>
<dbReference type="PANTHER" id="PTHR35399:SF2">
    <property type="entry name" value="DUF839 DOMAIN-CONTAINING PROTEIN"/>
    <property type="match status" value="1"/>
</dbReference>
<keyword evidence="2" id="KW-1185">Reference proteome</keyword>
<dbReference type="PROSITE" id="PS51318">
    <property type="entry name" value="TAT"/>
    <property type="match status" value="1"/>
</dbReference>
<organism evidence="1 2">
    <name type="scientific">Nocardia suismassiliense</name>
    <dbReference type="NCBI Taxonomy" id="2077092"/>
    <lineage>
        <taxon>Bacteria</taxon>
        <taxon>Bacillati</taxon>
        <taxon>Actinomycetota</taxon>
        <taxon>Actinomycetes</taxon>
        <taxon>Mycobacteriales</taxon>
        <taxon>Nocardiaceae</taxon>
        <taxon>Nocardia</taxon>
    </lineage>
</organism>
<reference evidence="1 2" key="1">
    <citation type="submission" date="2024-10" db="EMBL/GenBank/DDBJ databases">
        <title>The Natural Products Discovery Center: Release of the First 8490 Sequenced Strains for Exploring Actinobacteria Biosynthetic Diversity.</title>
        <authorList>
            <person name="Kalkreuter E."/>
            <person name="Kautsar S.A."/>
            <person name="Yang D."/>
            <person name="Bader C.D."/>
            <person name="Teijaro C.N."/>
            <person name="Fluegel L."/>
            <person name="Davis C.M."/>
            <person name="Simpson J.R."/>
            <person name="Lauterbach L."/>
            <person name="Steele A.D."/>
            <person name="Gui C."/>
            <person name="Meng S."/>
            <person name="Li G."/>
            <person name="Viehrig K."/>
            <person name="Ye F."/>
            <person name="Su P."/>
            <person name="Kiefer A.F."/>
            <person name="Nichols A."/>
            <person name="Cepeda A.J."/>
            <person name="Yan W."/>
            <person name="Fan B."/>
            <person name="Jiang Y."/>
            <person name="Adhikari A."/>
            <person name="Zheng C.-J."/>
            <person name="Schuster L."/>
            <person name="Cowan T.M."/>
            <person name="Smanski M.J."/>
            <person name="Chevrette M.G."/>
            <person name="De Carvalho L.P.S."/>
            <person name="Shen B."/>
        </authorList>
    </citation>
    <scope>NUCLEOTIDE SEQUENCE [LARGE SCALE GENOMIC DNA]</scope>
    <source>
        <strain evidence="1 2">NPDC003040</strain>
    </source>
</reference>
<protein>
    <submittedName>
        <fullName evidence="1">Alkaline phosphatase PhoX</fullName>
    </submittedName>
</protein>
<evidence type="ECO:0000313" key="1">
    <source>
        <dbReference type="EMBL" id="MFF3228143.1"/>
    </source>
</evidence>